<evidence type="ECO:0000256" key="1">
    <source>
        <dbReference type="SAM" id="MobiDB-lite"/>
    </source>
</evidence>
<evidence type="ECO:0000313" key="3">
    <source>
        <dbReference type="EMBL" id="MBW71601.1"/>
    </source>
</evidence>
<proteinExistence type="predicted"/>
<name>A0A2M4D278_ANODA</name>
<feature type="signal peptide" evidence="2">
    <location>
        <begin position="1"/>
        <end position="24"/>
    </location>
</feature>
<keyword evidence="2" id="KW-0732">Signal</keyword>
<feature type="chain" id="PRO_5014856866" evidence="2">
    <location>
        <begin position="25"/>
        <end position="118"/>
    </location>
</feature>
<protein>
    <submittedName>
        <fullName evidence="3">Putative secreted protein</fullName>
    </submittedName>
</protein>
<sequence length="118" mass="12628">MVGAAAAVAAVPMMTLMMMSAAAGVPLAGARRASVPELHQRAHCHCCPLRSRHLSSAGILCMLQFERHHSRCDWAGRRSGCEGCATHRAHPSPRAAPPTARNADGRSAAVRRSHDARW</sequence>
<organism evidence="3">
    <name type="scientific">Anopheles darlingi</name>
    <name type="common">Mosquito</name>
    <dbReference type="NCBI Taxonomy" id="43151"/>
    <lineage>
        <taxon>Eukaryota</taxon>
        <taxon>Metazoa</taxon>
        <taxon>Ecdysozoa</taxon>
        <taxon>Arthropoda</taxon>
        <taxon>Hexapoda</taxon>
        <taxon>Insecta</taxon>
        <taxon>Pterygota</taxon>
        <taxon>Neoptera</taxon>
        <taxon>Endopterygota</taxon>
        <taxon>Diptera</taxon>
        <taxon>Nematocera</taxon>
        <taxon>Culicoidea</taxon>
        <taxon>Culicidae</taxon>
        <taxon>Anophelinae</taxon>
        <taxon>Anopheles</taxon>
    </lineage>
</organism>
<feature type="region of interest" description="Disordered" evidence="1">
    <location>
        <begin position="85"/>
        <end position="118"/>
    </location>
</feature>
<accession>A0A2M4D278</accession>
<dbReference type="EMBL" id="GGFL01007423">
    <property type="protein sequence ID" value="MBW71601.1"/>
    <property type="molecule type" value="Transcribed_RNA"/>
</dbReference>
<dbReference type="AlphaFoldDB" id="A0A2M4D278"/>
<evidence type="ECO:0000256" key="2">
    <source>
        <dbReference type="SAM" id="SignalP"/>
    </source>
</evidence>
<reference evidence="3" key="1">
    <citation type="submission" date="2018-01" db="EMBL/GenBank/DDBJ databases">
        <title>An insight into the sialome of Amazonian anophelines.</title>
        <authorList>
            <person name="Ribeiro J.M."/>
            <person name="Scarpassa V."/>
            <person name="Calvo E."/>
        </authorList>
    </citation>
    <scope>NUCLEOTIDE SEQUENCE</scope>
</reference>